<name>A0A5C5RGI0_9ACTN</name>
<feature type="transmembrane region" description="Helical" evidence="1">
    <location>
        <begin position="157"/>
        <end position="174"/>
    </location>
</feature>
<dbReference type="OrthoDB" id="7698234at2"/>
<comment type="caution">
    <text evidence="2">The sequence shown here is derived from an EMBL/GenBank/DDBJ whole genome shotgun (WGS) entry which is preliminary data.</text>
</comment>
<feature type="transmembrane region" description="Helical" evidence="1">
    <location>
        <begin position="355"/>
        <end position="375"/>
    </location>
</feature>
<feature type="transmembrane region" description="Helical" evidence="1">
    <location>
        <begin position="32"/>
        <end position="50"/>
    </location>
</feature>
<reference evidence="2 3" key="1">
    <citation type="submission" date="2019-06" db="EMBL/GenBank/DDBJ databases">
        <title>Tsukamurella conjunctivitidis sp. nov., Tsukamurella assacharolytica sp. nov. and Tsukamurella sputae sp. nov. isolated from patients with conjunctivitis, bacteraemia (lymphoma) and respiratory infection (sputum) in Hong Kong.</title>
        <authorList>
            <person name="Teng J.L.L."/>
            <person name="Lee H.H."/>
            <person name="Fong J.Y.H."/>
            <person name="Fok K.M.N."/>
            <person name="Lau S.K.P."/>
            <person name="Woo P.C.Y."/>
        </authorList>
    </citation>
    <scope>NUCLEOTIDE SEQUENCE [LARGE SCALE GENOMIC DNA]</scope>
    <source>
        <strain evidence="2 3">HKU71</strain>
    </source>
</reference>
<proteinExistence type="predicted"/>
<evidence type="ECO:0000256" key="1">
    <source>
        <dbReference type="SAM" id="Phobius"/>
    </source>
</evidence>
<dbReference type="Proteomes" id="UP000317291">
    <property type="component" value="Unassembled WGS sequence"/>
</dbReference>
<keyword evidence="1" id="KW-0472">Membrane</keyword>
<protein>
    <submittedName>
        <fullName evidence="2">Low temperature requirement protein A</fullName>
    </submittedName>
</protein>
<feature type="transmembrane region" description="Helical" evidence="1">
    <location>
        <begin position="127"/>
        <end position="145"/>
    </location>
</feature>
<dbReference type="PANTHER" id="PTHR36840:SF1">
    <property type="entry name" value="BLL5714 PROTEIN"/>
    <property type="match status" value="1"/>
</dbReference>
<feature type="transmembrane region" description="Helical" evidence="1">
    <location>
        <begin position="254"/>
        <end position="275"/>
    </location>
</feature>
<dbReference type="Pfam" id="PF06772">
    <property type="entry name" value="LtrA"/>
    <property type="match status" value="1"/>
</dbReference>
<sequence>MVDGPSAARRRLTRMLGRDPHEEGRTATTLELFFDLTFVVVFSLAGVQLADAIAEAHYFTAFLGFGFCAFAAIWAWINFTWMASAFDTDDWLFRAVTMLQMIGVCIMALGIEPFFASVTAGDRPNNTVLVIGYVVMRVALLAQWARVAVSSPQYRTAAVTYLAAITVAQVGWLFTAFAPLTLAQIIVVGLVLYVVELGGPVIAEKRQRTPWNPHHIAERYGLLTIITLGEGVVGTVVALQALLEAQGWSPDVAVLGVAAMVLNLSIWWIYFSIPVGHALVRNPDKCFIWGYGHVVIFMAIAAFGAGLHVEALGISHEAHVSNVVVASAFVVPLAVAVLGIELMDAYLTGYDGHRALTVAITLALLGAGVAAVAAGATPLAALVWSAIALLVQVVVEELWSGKRRAERLAYRSL</sequence>
<evidence type="ECO:0000313" key="3">
    <source>
        <dbReference type="Proteomes" id="UP000317291"/>
    </source>
</evidence>
<feature type="transmembrane region" description="Helical" evidence="1">
    <location>
        <begin position="56"/>
        <end position="79"/>
    </location>
</feature>
<gene>
    <name evidence="2" type="ORF">FK529_00565</name>
</gene>
<dbReference type="AlphaFoldDB" id="A0A5C5RGI0"/>
<feature type="transmembrane region" description="Helical" evidence="1">
    <location>
        <begin position="381"/>
        <end position="399"/>
    </location>
</feature>
<dbReference type="PANTHER" id="PTHR36840">
    <property type="entry name" value="BLL5714 PROTEIN"/>
    <property type="match status" value="1"/>
</dbReference>
<keyword evidence="3" id="KW-1185">Reference proteome</keyword>
<keyword evidence="1" id="KW-0812">Transmembrane</keyword>
<evidence type="ECO:0000313" key="2">
    <source>
        <dbReference type="EMBL" id="TWS21145.1"/>
    </source>
</evidence>
<feature type="transmembrane region" description="Helical" evidence="1">
    <location>
        <begin position="180"/>
        <end position="199"/>
    </location>
</feature>
<feature type="transmembrane region" description="Helical" evidence="1">
    <location>
        <begin position="220"/>
        <end position="242"/>
    </location>
</feature>
<feature type="transmembrane region" description="Helical" evidence="1">
    <location>
        <begin position="319"/>
        <end position="343"/>
    </location>
</feature>
<feature type="transmembrane region" description="Helical" evidence="1">
    <location>
        <begin position="287"/>
        <end position="307"/>
    </location>
</feature>
<organism evidence="2 3">
    <name type="scientific">Tsukamurella asaccharolytica</name>
    <dbReference type="NCBI Taxonomy" id="2592067"/>
    <lineage>
        <taxon>Bacteria</taxon>
        <taxon>Bacillati</taxon>
        <taxon>Actinomycetota</taxon>
        <taxon>Actinomycetes</taxon>
        <taxon>Mycobacteriales</taxon>
        <taxon>Tsukamurellaceae</taxon>
        <taxon>Tsukamurella</taxon>
    </lineage>
</organism>
<feature type="transmembrane region" description="Helical" evidence="1">
    <location>
        <begin position="91"/>
        <end position="115"/>
    </location>
</feature>
<accession>A0A5C5RGI0</accession>
<dbReference type="EMBL" id="VIGW01000001">
    <property type="protein sequence ID" value="TWS21145.1"/>
    <property type="molecule type" value="Genomic_DNA"/>
</dbReference>
<keyword evidence="1" id="KW-1133">Transmembrane helix</keyword>
<dbReference type="InterPro" id="IPR010640">
    <property type="entry name" value="Low_temperature_requirement_A"/>
</dbReference>